<evidence type="ECO:0000313" key="3">
    <source>
        <dbReference type="EMBL" id="MDQ0318885.1"/>
    </source>
</evidence>
<protein>
    <recommendedName>
        <fullName evidence="2">DUF6460 domain-containing protein</fullName>
    </recommendedName>
</protein>
<accession>A0ABU0BKV6</accession>
<dbReference type="Pfam" id="PF20061">
    <property type="entry name" value="DUF6460"/>
    <property type="match status" value="1"/>
</dbReference>
<feature type="domain" description="DUF6460" evidence="2">
    <location>
        <begin position="52"/>
        <end position="87"/>
    </location>
</feature>
<dbReference type="Proteomes" id="UP001230207">
    <property type="component" value="Unassembled WGS sequence"/>
</dbReference>
<reference evidence="3 4" key="1">
    <citation type="submission" date="2023-07" db="EMBL/GenBank/DDBJ databases">
        <title>Genomic Encyclopedia of Type Strains, Phase IV (KMG-IV): sequencing the most valuable type-strain genomes for metagenomic binning, comparative biology and taxonomic classification.</title>
        <authorList>
            <person name="Goeker M."/>
        </authorList>
    </citation>
    <scope>NUCLEOTIDE SEQUENCE [LARGE SCALE GENOMIC DNA]</scope>
    <source>
        <strain evidence="3 4">DSM 1112</strain>
    </source>
</reference>
<sequence length="88" mass="9675">MADGLNRILGDSPGRVIVKLLVVSIVVGFIMSVLGFTPYDLIYGVRDFVVDLWRSGFAALGRVGDYLLIGAAVVIPAFIIIRLFSYRR</sequence>
<dbReference type="EMBL" id="JAUSVF010000001">
    <property type="protein sequence ID" value="MDQ0318885.1"/>
    <property type="molecule type" value="Genomic_DNA"/>
</dbReference>
<dbReference type="RefSeq" id="WP_307227327.1">
    <property type="nucleotide sequence ID" value="NZ_JAUSVF010000001.1"/>
</dbReference>
<keyword evidence="4" id="KW-1185">Reference proteome</keyword>
<feature type="transmembrane region" description="Helical" evidence="1">
    <location>
        <begin position="63"/>
        <end position="84"/>
    </location>
</feature>
<proteinExistence type="predicted"/>
<gene>
    <name evidence="3" type="ORF">QO002_001023</name>
</gene>
<keyword evidence="1" id="KW-0812">Transmembrane</keyword>
<dbReference type="InterPro" id="IPR045594">
    <property type="entry name" value="DUF6460"/>
</dbReference>
<keyword evidence="1" id="KW-0472">Membrane</keyword>
<organism evidence="3 4">
    <name type="scientific">Pararhizobium capsulatum DSM 1112</name>
    <dbReference type="NCBI Taxonomy" id="1121113"/>
    <lineage>
        <taxon>Bacteria</taxon>
        <taxon>Pseudomonadati</taxon>
        <taxon>Pseudomonadota</taxon>
        <taxon>Alphaproteobacteria</taxon>
        <taxon>Hyphomicrobiales</taxon>
        <taxon>Rhizobiaceae</taxon>
        <taxon>Rhizobium/Agrobacterium group</taxon>
        <taxon>Pararhizobium</taxon>
    </lineage>
</organism>
<feature type="transmembrane region" description="Helical" evidence="1">
    <location>
        <begin position="20"/>
        <end position="43"/>
    </location>
</feature>
<keyword evidence="1" id="KW-1133">Transmembrane helix</keyword>
<comment type="caution">
    <text evidence="3">The sequence shown here is derived from an EMBL/GenBank/DDBJ whole genome shotgun (WGS) entry which is preliminary data.</text>
</comment>
<evidence type="ECO:0000256" key="1">
    <source>
        <dbReference type="SAM" id="Phobius"/>
    </source>
</evidence>
<name>A0ABU0BKV6_9HYPH</name>
<evidence type="ECO:0000259" key="2">
    <source>
        <dbReference type="Pfam" id="PF20061"/>
    </source>
</evidence>
<evidence type="ECO:0000313" key="4">
    <source>
        <dbReference type="Proteomes" id="UP001230207"/>
    </source>
</evidence>